<dbReference type="STRING" id="865937.Gilli_0036"/>
<dbReference type="HOGENOM" id="CLU_098258_5_0_10"/>
<dbReference type="eggNOG" id="ENOG5032Y6U">
    <property type="taxonomic scope" value="Bacteria"/>
</dbReference>
<dbReference type="AlphaFoldDB" id="H2BQM5"/>
<dbReference type="Pfam" id="PF10825">
    <property type="entry name" value="DUF2752"/>
    <property type="match status" value="1"/>
</dbReference>
<keyword evidence="1" id="KW-0812">Transmembrane</keyword>
<dbReference type="RefSeq" id="WP_006987086.1">
    <property type="nucleotide sequence ID" value="NZ_JH594605.1"/>
</dbReference>
<keyword evidence="3" id="KW-1185">Reference proteome</keyword>
<dbReference type="OrthoDB" id="9815897at2"/>
<name>H2BQM5_GILLR</name>
<sequence length="94" mass="10981">MEEFLLPCLNKQFFGLECYGCGGQRAMVLLFEGNFIDAFKMFPAIYPLAILLFFVLINIFIKFKFDFSIKIGLIILTAGTILFNYLIKMFYFFN</sequence>
<evidence type="ECO:0000256" key="1">
    <source>
        <dbReference type="SAM" id="Phobius"/>
    </source>
</evidence>
<organism evidence="2 3">
    <name type="scientific">Gillisia limnaea (strain DSM 15749 / LMG 21470 / R-8282)</name>
    <dbReference type="NCBI Taxonomy" id="865937"/>
    <lineage>
        <taxon>Bacteria</taxon>
        <taxon>Pseudomonadati</taxon>
        <taxon>Bacteroidota</taxon>
        <taxon>Flavobacteriia</taxon>
        <taxon>Flavobacteriales</taxon>
        <taxon>Flavobacteriaceae</taxon>
        <taxon>Gillisia</taxon>
    </lineage>
</organism>
<keyword evidence="1" id="KW-1133">Transmembrane helix</keyword>
<dbReference type="InterPro" id="IPR021215">
    <property type="entry name" value="DUF2752"/>
</dbReference>
<dbReference type="Proteomes" id="UP000003844">
    <property type="component" value="Unassembled WGS sequence"/>
</dbReference>
<accession>H2BQM5</accession>
<proteinExistence type="predicted"/>
<evidence type="ECO:0000313" key="3">
    <source>
        <dbReference type="Proteomes" id="UP000003844"/>
    </source>
</evidence>
<keyword evidence="1" id="KW-0472">Membrane</keyword>
<protein>
    <submittedName>
        <fullName evidence="2">Membrane protein</fullName>
    </submittedName>
</protein>
<feature type="transmembrane region" description="Helical" evidence="1">
    <location>
        <begin position="73"/>
        <end position="93"/>
    </location>
</feature>
<feature type="transmembrane region" description="Helical" evidence="1">
    <location>
        <begin position="44"/>
        <end position="61"/>
    </location>
</feature>
<dbReference type="EMBL" id="JH594605">
    <property type="protein sequence ID" value="EHQ04194.1"/>
    <property type="molecule type" value="Genomic_DNA"/>
</dbReference>
<evidence type="ECO:0000313" key="2">
    <source>
        <dbReference type="EMBL" id="EHQ04194.1"/>
    </source>
</evidence>
<gene>
    <name evidence="2" type="ORF">Gilli_0036</name>
</gene>
<reference evidence="3" key="1">
    <citation type="journal article" date="2012" name="Stand. Genomic Sci.">
        <title>Genome sequence of the Antarctic rhodopsins-containing flavobacterium Gillisia limnaea type strain (R-8282(T)).</title>
        <authorList>
            <person name="Riedel T."/>
            <person name="Held B."/>
            <person name="Nolan M."/>
            <person name="Lucas S."/>
            <person name="Lapidus A."/>
            <person name="Tice H."/>
            <person name="Del Rio T.G."/>
            <person name="Cheng J.F."/>
            <person name="Han C."/>
            <person name="Tapia R."/>
            <person name="Goodwin L.A."/>
            <person name="Pitluck S."/>
            <person name="Liolios K."/>
            <person name="Mavromatis K."/>
            <person name="Pagani I."/>
            <person name="Ivanova N."/>
            <person name="Mikhailova N."/>
            <person name="Pati A."/>
            <person name="Chen A."/>
            <person name="Palaniappan K."/>
            <person name="Land M."/>
            <person name="Rohde M."/>
            <person name="Tindall B.J."/>
            <person name="Detter J.C."/>
            <person name="Goker M."/>
            <person name="Bristow J."/>
            <person name="Eisen J.A."/>
            <person name="Markowitz V."/>
            <person name="Hugenholtz P."/>
            <person name="Kyrpides N.C."/>
            <person name="Klenk H.P."/>
            <person name="Woyke T."/>
        </authorList>
    </citation>
    <scope>NUCLEOTIDE SEQUENCE [LARGE SCALE GENOMIC DNA]</scope>
    <source>
        <strain evidence="3">DSM 15749 / LMG 21470 / R-8282</strain>
    </source>
</reference>